<feature type="domain" description="UDENN" evidence="2">
    <location>
        <begin position="29"/>
        <end position="505"/>
    </location>
</feature>
<comment type="caution">
    <text evidence="3">The sequence shown here is derived from an EMBL/GenBank/DDBJ whole genome shotgun (WGS) entry which is preliminary data.</text>
</comment>
<sequence length="583" mass="65822">MNQQSPSTPQQPPPPLSDDELLSLRGWIVALCVIRFDLERGQTVETCYPSSVSLSQEEELQIAFSSFPDSMSQRNPDPNPTPNRSSIHDSTFFFRLRRTHHHSPPSHFLYGYVFNRQRQDDRLRRGGEQKSVVILSHFPYSSVFRPLLRILGPLCFDIGVRALHHVASCIASWPSPRFDCPIDLPIGAAKLKVHLPPALTFSSLSPSNQLVPQGLFHDADLFGVFRGLLLQLWTLWELVLIGEPLLVVAPTPGQCCEAVAGLVSLVAPLLYSVDFRPYFTIHDSDFSRLNSLDDHDDFPPMLLGVTNLFFLKALKNMPHVVSVGSPPVKPPARSDSVRRTGPLNVENLKKFSPTGLLNAVRARRDGPLCLMTEHREAIWSSYAATTKPDTSVLNRLVDVGASLRVEESMTVVNNEILRRHFLELTTNFLAPFGPYLRATTPLEGVSPFVDPPPLPPFNGGEFLNSLSDRGLGKYLSKRMRPNWLDLYRRFLEGNNFMPWFRKRREAAEQEQHRLWRQARVVADIKTFISKMSELEVVDSFNAIQRHLLAEIQLYNVPMLGGLEKGSDAHKFLDLMHKGPSFQL</sequence>
<dbReference type="AlphaFoldDB" id="A0AAV9AGK6"/>
<evidence type="ECO:0000256" key="1">
    <source>
        <dbReference type="ARBA" id="ARBA00007159"/>
    </source>
</evidence>
<dbReference type="PROSITE" id="PS50211">
    <property type="entry name" value="DENN"/>
    <property type="match status" value="1"/>
</dbReference>
<dbReference type="Proteomes" id="UP001179952">
    <property type="component" value="Unassembled WGS sequence"/>
</dbReference>
<protein>
    <recommendedName>
        <fullName evidence="2">UDENN domain-containing protein</fullName>
    </recommendedName>
</protein>
<dbReference type="PANTHER" id="PTHR13677:SF0">
    <property type="entry name" value="LD41638P"/>
    <property type="match status" value="1"/>
</dbReference>
<dbReference type="InterPro" id="IPR037516">
    <property type="entry name" value="Tripartite_DENN"/>
</dbReference>
<evidence type="ECO:0000313" key="4">
    <source>
        <dbReference type="Proteomes" id="UP001179952"/>
    </source>
</evidence>
<evidence type="ECO:0000259" key="2">
    <source>
        <dbReference type="PROSITE" id="PS50211"/>
    </source>
</evidence>
<dbReference type="GO" id="GO:0055037">
    <property type="term" value="C:recycling endosome"/>
    <property type="evidence" value="ECO:0007669"/>
    <property type="project" value="TreeGrafter"/>
</dbReference>
<dbReference type="GO" id="GO:0005085">
    <property type="term" value="F:guanyl-nucleotide exchange factor activity"/>
    <property type="evidence" value="ECO:0007669"/>
    <property type="project" value="InterPro"/>
</dbReference>
<evidence type="ECO:0000313" key="3">
    <source>
        <dbReference type="EMBL" id="KAK1263207.1"/>
    </source>
</evidence>
<name>A0AAV9AGK6_ACOGR</name>
<accession>A0AAV9AGK6</accession>
<keyword evidence="4" id="KW-1185">Reference proteome</keyword>
<dbReference type="EMBL" id="JAUJYN010000009">
    <property type="protein sequence ID" value="KAK1263207.1"/>
    <property type="molecule type" value="Genomic_DNA"/>
</dbReference>
<comment type="similarity">
    <text evidence="1">Belongs to the DENND6 family.</text>
</comment>
<gene>
    <name evidence="3" type="ORF">QJS04_geneDACA021231</name>
</gene>
<proteinExistence type="inferred from homology"/>
<reference evidence="3" key="2">
    <citation type="submission" date="2023-06" db="EMBL/GenBank/DDBJ databases">
        <authorList>
            <person name="Ma L."/>
            <person name="Liu K.-W."/>
            <person name="Li Z."/>
            <person name="Hsiao Y.-Y."/>
            <person name="Qi Y."/>
            <person name="Fu T."/>
            <person name="Tang G."/>
            <person name="Zhang D."/>
            <person name="Sun W.-H."/>
            <person name="Liu D.-K."/>
            <person name="Li Y."/>
            <person name="Chen G.-Z."/>
            <person name="Liu X.-D."/>
            <person name="Liao X.-Y."/>
            <person name="Jiang Y.-T."/>
            <person name="Yu X."/>
            <person name="Hao Y."/>
            <person name="Huang J."/>
            <person name="Zhao X.-W."/>
            <person name="Ke S."/>
            <person name="Chen Y.-Y."/>
            <person name="Wu W.-L."/>
            <person name="Hsu J.-L."/>
            <person name="Lin Y.-F."/>
            <person name="Huang M.-D."/>
            <person name="Li C.-Y."/>
            <person name="Huang L."/>
            <person name="Wang Z.-W."/>
            <person name="Zhao X."/>
            <person name="Zhong W.-Y."/>
            <person name="Peng D.-H."/>
            <person name="Ahmad S."/>
            <person name="Lan S."/>
            <person name="Zhang J.-S."/>
            <person name="Tsai W.-C."/>
            <person name="Van De Peer Y."/>
            <person name="Liu Z.-J."/>
        </authorList>
    </citation>
    <scope>NUCLEOTIDE SEQUENCE</scope>
    <source>
        <strain evidence="3">SCP</strain>
        <tissue evidence="3">Leaves</tissue>
    </source>
</reference>
<dbReference type="InterPro" id="IPR024224">
    <property type="entry name" value="DENND6"/>
</dbReference>
<organism evidence="3 4">
    <name type="scientific">Acorus gramineus</name>
    <name type="common">Dwarf sweet flag</name>
    <dbReference type="NCBI Taxonomy" id="55184"/>
    <lineage>
        <taxon>Eukaryota</taxon>
        <taxon>Viridiplantae</taxon>
        <taxon>Streptophyta</taxon>
        <taxon>Embryophyta</taxon>
        <taxon>Tracheophyta</taxon>
        <taxon>Spermatophyta</taxon>
        <taxon>Magnoliopsida</taxon>
        <taxon>Liliopsida</taxon>
        <taxon>Acoraceae</taxon>
        <taxon>Acorus</taxon>
    </lineage>
</organism>
<dbReference type="PANTHER" id="PTHR13677">
    <property type="entry name" value="LD41638P"/>
    <property type="match status" value="1"/>
</dbReference>
<reference evidence="3" key="1">
    <citation type="journal article" date="2023" name="Nat. Commun.">
        <title>Diploid and tetraploid genomes of Acorus and the evolution of monocots.</title>
        <authorList>
            <person name="Ma L."/>
            <person name="Liu K.W."/>
            <person name="Li Z."/>
            <person name="Hsiao Y.Y."/>
            <person name="Qi Y."/>
            <person name="Fu T."/>
            <person name="Tang G.D."/>
            <person name="Zhang D."/>
            <person name="Sun W.H."/>
            <person name="Liu D.K."/>
            <person name="Li Y."/>
            <person name="Chen G.Z."/>
            <person name="Liu X.D."/>
            <person name="Liao X.Y."/>
            <person name="Jiang Y.T."/>
            <person name="Yu X."/>
            <person name="Hao Y."/>
            <person name="Huang J."/>
            <person name="Zhao X.W."/>
            <person name="Ke S."/>
            <person name="Chen Y.Y."/>
            <person name="Wu W.L."/>
            <person name="Hsu J.L."/>
            <person name="Lin Y.F."/>
            <person name="Huang M.D."/>
            <person name="Li C.Y."/>
            <person name="Huang L."/>
            <person name="Wang Z.W."/>
            <person name="Zhao X."/>
            <person name="Zhong W.Y."/>
            <person name="Peng D.H."/>
            <person name="Ahmad S."/>
            <person name="Lan S."/>
            <person name="Zhang J.S."/>
            <person name="Tsai W.C."/>
            <person name="Van de Peer Y."/>
            <person name="Liu Z.J."/>
        </authorList>
    </citation>
    <scope>NUCLEOTIDE SEQUENCE</scope>
    <source>
        <strain evidence="3">SCP</strain>
    </source>
</reference>